<evidence type="ECO:0000313" key="2">
    <source>
        <dbReference type="Proteomes" id="UP001243846"/>
    </source>
</evidence>
<dbReference type="RefSeq" id="WP_377686282.1">
    <property type="nucleotide sequence ID" value="NZ_JBHMDZ010000014.1"/>
</dbReference>
<gene>
    <name evidence="1" type="ORF">QWZ10_19805</name>
</gene>
<comment type="caution">
    <text evidence="1">The sequence shown here is derived from an EMBL/GenBank/DDBJ whole genome shotgun (WGS) entry which is preliminary data.</text>
</comment>
<accession>A0ABT8DAF5</accession>
<evidence type="ECO:0000313" key="1">
    <source>
        <dbReference type="EMBL" id="MDN3713414.1"/>
    </source>
</evidence>
<proteinExistence type="predicted"/>
<sequence>MTSILQSFVNIRPAGGFDMIMADPPWLYKNFSETGTEKNAAAHSAL</sequence>
<name>A0ABT8DAF5_9RHOB</name>
<dbReference type="EMBL" id="JAUFRC010000001">
    <property type="protein sequence ID" value="MDN3713414.1"/>
    <property type="molecule type" value="Genomic_DNA"/>
</dbReference>
<organism evidence="1 2">
    <name type="scientific">Paracoccus cavernae</name>
    <dbReference type="NCBI Taxonomy" id="1571207"/>
    <lineage>
        <taxon>Bacteria</taxon>
        <taxon>Pseudomonadati</taxon>
        <taxon>Pseudomonadota</taxon>
        <taxon>Alphaproteobacteria</taxon>
        <taxon>Rhodobacterales</taxon>
        <taxon>Paracoccaceae</taxon>
        <taxon>Paracoccus</taxon>
    </lineage>
</organism>
<keyword evidence="2" id="KW-1185">Reference proteome</keyword>
<reference evidence="2" key="1">
    <citation type="journal article" date="2019" name="Int. J. Syst. Evol. Microbiol.">
        <title>The Global Catalogue of Microorganisms (GCM) 10K type strain sequencing project: providing services to taxonomists for standard genome sequencing and annotation.</title>
        <authorList>
            <consortium name="The Broad Institute Genomics Platform"/>
            <consortium name="The Broad Institute Genome Sequencing Center for Infectious Disease"/>
            <person name="Wu L."/>
            <person name="Ma J."/>
        </authorList>
    </citation>
    <scope>NUCLEOTIDE SEQUENCE [LARGE SCALE GENOMIC DNA]</scope>
    <source>
        <strain evidence="2">CECT 8482</strain>
    </source>
</reference>
<dbReference type="Proteomes" id="UP001243846">
    <property type="component" value="Unassembled WGS sequence"/>
</dbReference>
<protein>
    <submittedName>
        <fullName evidence="1">Uncharacterized protein</fullName>
    </submittedName>
</protein>